<comment type="caution">
    <text evidence="1">The sequence shown here is derived from an EMBL/GenBank/DDBJ whole genome shotgun (WGS) entry which is preliminary data.</text>
</comment>
<protein>
    <submittedName>
        <fullName evidence="1">Uncharacterized protein</fullName>
    </submittedName>
</protein>
<keyword evidence="2" id="KW-1185">Reference proteome</keyword>
<accession>K0SFT1</accession>
<evidence type="ECO:0000313" key="1">
    <source>
        <dbReference type="EMBL" id="EJK65003.1"/>
    </source>
</evidence>
<sequence>MTTTTTTTNQLLRTTLILAKALDRGKGQNWPTSPLKFGTKELPKGEAVKYPHKRGAALSGYCPTSPLGLPSSHGALRWRKRHPVGLGRLGRHNDDRERLFRWLYDRRYLSNKRAGATANSLIIARARPAEVSEPLITSFYRSRRLLKLDVVSNLVPAAPRVHRGSSAICTSFLPDISAGLLSGTSAAPLSVGLPLSKAASMFSGSEFHARFESATAVVPHLMVFALSVSGFNLRGRESTLPQGPAFDVGARGMYRPIIPPMSHALQYVLSLDGLRTAFGTETWLSMVLSRNKPMATCMVGQPIQRF</sequence>
<evidence type="ECO:0000313" key="2">
    <source>
        <dbReference type="Proteomes" id="UP000266841"/>
    </source>
</evidence>
<organism evidence="1 2">
    <name type="scientific">Thalassiosira oceanica</name>
    <name type="common">Marine diatom</name>
    <dbReference type="NCBI Taxonomy" id="159749"/>
    <lineage>
        <taxon>Eukaryota</taxon>
        <taxon>Sar</taxon>
        <taxon>Stramenopiles</taxon>
        <taxon>Ochrophyta</taxon>
        <taxon>Bacillariophyta</taxon>
        <taxon>Coscinodiscophyceae</taxon>
        <taxon>Thalassiosirophycidae</taxon>
        <taxon>Thalassiosirales</taxon>
        <taxon>Thalassiosiraceae</taxon>
        <taxon>Thalassiosira</taxon>
    </lineage>
</organism>
<reference evidence="1 2" key="1">
    <citation type="journal article" date="2012" name="Genome Biol.">
        <title>Genome and low-iron response of an oceanic diatom adapted to chronic iron limitation.</title>
        <authorList>
            <person name="Lommer M."/>
            <person name="Specht M."/>
            <person name="Roy A.S."/>
            <person name="Kraemer L."/>
            <person name="Andreson R."/>
            <person name="Gutowska M.A."/>
            <person name="Wolf J."/>
            <person name="Bergner S.V."/>
            <person name="Schilhabel M.B."/>
            <person name="Klostermeier U.C."/>
            <person name="Beiko R.G."/>
            <person name="Rosenstiel P."/>
            <person name="Hippler M."/>
            <person name="Laroche J."/>
        </authorList>
    </citation>
    <scope>NUCLEOTIDE SEQUENCE [LARGE SCALE GENOMIC DNA]</scope>
    <source>
        <strain evidence="1 2">CCMP1005</strain>
    </source>
</reference>
<gene>
    <name evidence="1" type="ORF">THAOC_14199</name>
</gene>
<dbReference type="EMBL" id="AGNL01016574">
    <property type="protein sequence ID" value="EJK65003.1"/>
    <property type="molecule type" value="Genomic_DNA"/>
</dbReference>
<dbReference type="AlphaFoldDB" id="K0SFT1"/>
<name>K0SFT1_THAOC</name>
<dbReference type="Proteomes" id="UP000266841">
    <property type="component" value="Unassembled WGS sequence"/>
</dbReference>
<proteinExistence type="predicted"/>